<name>A0A1S9PJ71_9SPHI</name>
<dbReference type="SUPFAM" id="SSF160631">
    <property type="entry name" value="SMI1/KNR4-like"/>
    <property type="match status" value="1"/>
</dbReference>
<dbReference type="Proteomes" id="UP000189739">
    <property type="component" value="Unassembled WGS sequence"/>
</dbReference>
<evidence type="ECO:0000313" key="1">
    <source>
        <dbReference type="EMBL" id="OOQ61002.1"/>
    </source>
</evidence>
<dbReference type="RefSeq" id="WP_078346828.1">
    <property type="nucleotide sequence ID" value="NZ_MBTF01000003.1"/>
</dbReference>
<dbReference type="AlphaFoldDB" id="A0A1S9PJ71"/>
<protein>
    <recommendedName>
        <fullName evidence="3">Knr4/Smi1-like domain-containing protein</fullName>
    </recommendedName>
</protein>
<reference evidence="1 2" key="1">
    <citation type="submission" date="2016-07" db="EMBL/GenBank/DDBJ databases">
        <title>Genomic analysis of zinc-resistant bacterium Mucilaginibacter pedocola TBZ30.</title>
        <authorList>
            <person name="Huang J."/>
            <person name="Tang J."/>
        </authorList>
    </citation>
    <scope>NUCLEOTIDE SEQUENCE [LARGE SCALE GENOMIC DNA]</scope>
    <source>
        <strain evidence="1 2">TBZ30</strain>
    </source>
</reference>
<dbReference type="OrthoDB" id="1189226at2"/>
<evidence type="ECO:0000313" key="2">
    <source>
        <dbReference type="Proteomes" id="UP000189739"/>
    </source>
</evidence>
<dbReference type="InterPro" id="IPR037883">
    <property type="entry name" value="Knr4/Smi1-like_sf"/>
</dbReference>
<organism evidence="1 2">
    <name type="scientific">Mucilaginibacter pedocola</name>
    <dbReference type="NCBI Taxonomy" id="1792845"/>
    <lineage>
        <taxon>Bacteria</taxon>
        <taxon>Pseudomonadati</taxon>
        <taxon>Bacteroidota</taxon>
        <taxon>Sphingobacteriia</taxon>
        <taxon>Sphingobacteriales</taxon>
        <taxon>Sphingobacteriaceae</taxon>
        <taxon>Mucilaginibacter</taxon>
    </lineage>
</organism>
<comment type="caution">
    <text evidence="1">The sequence shown here is derived from an EMBL/GenBank/DDBJ whole genome shotgun (WGS) entry which is preliminary data.</text>
</comment>
<gene>
    <name evidence="1" type="ORF">BC343_21355</name>
</gene>
<sequence>MEIKYLTRLKENAVVTWPTTGGKFSISPISMEEIIELEAIYNGGKPFPTVLRELLYIAGEHCHVLDYGIYGSQAAMQEKARGWLVRGRRNLSIPRPFFVIDVYNAGNQFLFVYLDESQTDPIVYEIILDPNPFEDRPGLHSLEYTLSTFIDDSLGVFLSGYNPF</sequence>
<evidence type="ECO:0008006" key="3">
    <source>
        <dbReference type="Google" id="ProtNLM"/>
    </source>
</evidence>
<keyword evidence="2" id="KW-1185">Reference proteome</keyword>
<proteinExistence type="predicted"/>
<accession>A0A1S9PJ71</accession>
<dbReference type="EMBL" id="MBTF01000003">
    <property type="protein sequence ID" value="OOQ61002.1"/>
    <property type="molecule type" value="Genomic_DNA"/>
</dbReference>